<feature type="transmembrane region" description="Helical" evidence="1">
    <location>
        <begin position="82"/>
        <end position="104"/>
    </location>
</feature>
<name>A0A9D1IJ42_9BACT</name>
<sequence>MLYFLPESADKIDIWWRIMFCGAGFGLFQTPNNLTLVSSAPLNRSGGASGMLGMARLIGQTIGTTGVAIVFAFIPHTEGSRLCLIIGACIAFLAGLSSISRINIAFVNPHNRS</sequence>
<accession>A0A9D1IJ42</accession>
<protein>
    <submittedName>
        <fullName evidence="2">Uncharacterized protein</fullName>
    </submittedName>
</protein>
<reference evidence="2" key="2">
    <citation type="journal article" date="2021" name="PeerJ">
        <title>Extensive microbial diversity within the chicken gut microbiome revealed by metagenomics and culture.</title>
        <authorList>
            <person name="Gilroy R."/>
            <person name="Ravi A."/>
            <person name="Getino M."/>
            <person name="Pursley I."/>
            <person name="Horton D.L."/>
            <person name="Alikhan N.F."/>
            <person name="Baker D."/>
            <person name="Gharbi K."/>
            <person name="Hall N."/>
            <person name="Watson M."/>
            <person name="Adriaenssens E.M."/>
            <person name="Foster-Nyarko E."/>
            <person name="Jarju S."/>
            <person name="Secka A."/>
            <person name="Antonio M."/>
            <person name="Oren A."/>
            <person name="Chaudhuri R.R."/>
            <person name="La Ragione R."/>
            <person name="Hildebrand F."/>
            <person name="Pallen M.J."/>
        </authorList>
    </citation>
    <scope>NUCLEOTIDE SEQUENCE</scope>
    <source>
        <strain evidence="2">17073</strain>
    </source>
</reference>
<proteinExistence type="predicted"/>
<feature type="transmembrane region" description="Helical" evidence="1">
    <location>
        <begin position="51"/>
        <end position="75"/>
    </location>
</feature>
<evidence type="ECO:0000313" key="2">
    <source>
        <dbReference type="EMBL" id="HIU38237.1"/>
    </source>
</evidence>
<dbReference type="EMBL" id="DVMS01000028">
    <property type="protein sequence ID" value="HIU38237.1"/>
    <property type="molecule type" value="Genomic_DNA"/>
</dbReference>
<gene>
    <name evidence="2" type="ORF">IAD18_01060</name>
</gene>
<organism evidence="2 3">
    <name type="scientific">Candidatus Limisoma intestinavium</name>
    <dbReference type="NCBI Taxonomy" id="2840856"/>
    <lineage>
        <taxon>Bacteria</taxon>
        <taxon>Pseudomonadati</taxon>
        <taxon>Bacteroidota</taxon>
        <taxon>Bacteroidia</taxon>
        <taxon>Bacteroidales</taxon>
        <taxon>Candidatus Limisoma</taxon>
    </lineage>
</organism>
<dbReference type="Gene3D" id="1.20.1250.20">
    <property type="entry name" value="MFS general substrate transporter like domains"/>
    <property type="match status" value="1"/>
</dbReference>
<reference evidence="2" key="1">
    <citation type="submission" date="2020-10" db="EMBL/GenBank/DDBJ databases">
        <authorList>
            <person name="Gilroy R."/>
        </authorList>
    </citation>
    <scope>NUCLEOTIDE SEQUENCE</scope>
    <source>
        <strain evidence="2">17073</strain>
    </source>
</reference>
<comment type="caution">
    <text evidence="2">The sequence shown here is derived from an EMBL/GenBank/DDBJ whole genome shotgun (WGS) entry which is preliminary data.</text>
</comment>
<evidence type="ECO:0000256" key="1">
    <source>
        <dbReference type="SAM" id="Phobius"/>
    </source>
</evidence>
<evidence type="ECO:0000313" key="3">
    <source>
        <dbReference type="Proteomes" id="UP000824076"/>
    </source>
</evidence>
<keyword evidence="1" id="KW-1133">Transmembrane helix</keyword>
<keyword evidence="1" id="KW-0812">Transmembrane</keyword>
<dbReference type="SUPFAM" id="SSF103473">
    <property type="entry name" value="MFS general substrate transporter"/>
    <property type="match status" value="1"/>
</dbReference>
<dbReference type="InterPro" id="IPR036259">
    <property type="entry name" value="MFS_trans_sf"/>
</dbReference>
<feature type="transmembrane region" description="Helical" evidence="1">
    <location>
        <begin position="12"/>
        <end position="31"/>
    </location>
</feature>
<dbReference type="Proteomes" id="UP000824076">
    <property type="component" value="Unassembled WGS sequence"/>
</dbReference>
<dbReference type="AlphaFoldDB" id="A0A9D1IJ42"/>
<keyword evidence="1" id="KW-0472">Membrane</keyword>